<gene>
    <name evidence="10" type="primary">LOC100371145</name>
</gene>
<dbReference type="Pfam" id="PF19292">
    <property type="entry name" value="KPBB_C"/>
    <property type="match status" value="1"/>
</dbReference>
<evidence type="ECO:0000259" key="8">
    <source>
        <dbReference type="Pfam" id="PF19292"/>
    </source>
</evidence>
<keyword evidence="6" id="KW-1003">Cell membrane</keyword>
<dbReference type="SUPFAM" id="SSF48208">
    <property type="entry name" value="Six-hairpin glycosidases"/>
    <property type="match status" value="1"/>
</dbReference>
<feature type="domain" description="Phosphorylase b kinase regulatory subunit alpha/beta C-terminal" evidence="8">
    <location>
        <begin position="887"/>
        <end position="1011"/>
    </location>
</feature>
<proteinExistence type="inferred from homology"/>
<evidence type="ECO:0000256" key="2">
    <source>
        <dbReference type="ARBA" id="ARBA00007128"/>
    </source>
</evidence>
<comment type="similarity">
    <text evidence="2 6">Belongs to the phosphorylase b kinase regulatory chain family.</text>
</comment>
<dbReference type="Gene3D" id="1.50.10.10">
    <property type="match status" value="1"/>
</dbReference>
<keyword evidence="5 6" id="KW-0119">Carbohydrate metabolism</keyword>
<evidence type="ECO:0000256" key="3">
    <source>
        <dbReference type="ARBA" id="ARBA00022600"/>
    </source>
</evidence>
<dbReference type="InterPro" id="IPR011613">
    <property type="entry name" value="GH15-like"/>
</dbReference>
<evidence type="ECO:0000313" key="9">
    <source>
        <dbReference type="Proteomes" id="UP000694865"/>
    </source>
</evidence>
<keyword evidence="3 6" id="KW-0321">Glycogen metabolism</keyword>
<organism evidence="9 10">
    <name type="scientific">Saccoglossus kowalevskii</name>
    <name type="common">Acorn worm</name>
    <dbReference type="NCBI Taxonomy" id="10224"/>
    <lineage>
        <taxon>Eukaryota</taxon>
        <taxon>Metazoa</taxon>
        <taxon>Hemichordata</taxon>
        <taxon>Enteropneusta</taxon>
        <taxon>Harrimaniidae</taxon>
        <taxon>Saccoglossus</taxon>
    </lineage>
</organism>
<dbReference type="InterPro" id="IPR045583">
    <property type="entry name" value="KPBA/B_C"/>
</dbReference>
<dbReference type="InterPro" id="IPR008734">
    <property type="entry name" value="PHK_A/B_su"/>
</dbReference>
<evidence type="ECO:0000256" key="4">
    <source>
        <dbReference type="ARBA" id="ARBA00022860"/>
    </source>
</evidence>
<feature type="domain" description="GH15-like" evidence="7">
    <location>
        <begin position="19"/>
        <end position="852"/>
    </location>
</feature>
<dbReference type="PANTHER" id="PTHR10749">
    <property type="entry name" value="PHOSPHORYLASE B KINASE REGULATORY SUBUNIT"/>
    <property type="match status" value="1"/>
</dbReference>
<evidence type="ECO:0000313" key="10">
    <source>
        <dbReference type="RefSeq" id="XP_002732441.1"/>
    </source>
</evidence>
<evidence type="ECO:0000256" key="1">
    <source>
        <dbReference type="ARBA" id="ARBA00005131"/>
    </source>
</evidence>
<name>A0ABM0GLB1_SACKO</name>
<keyword evidence="4 6" id="KW-0112">Calmodulin-binding</keyword>
<evidence type="ECO:0000259" key="7">
    <source>
        <dbReference type="Pfam" id="PF00723"/>
    </source>
</evidence>
<evidence type="ECO:0000256" key="6">
    <source>
        <dbReference type="RuleBase" id="RU364123"/>
    </source>
</evidence>
<dbReference type="GeneID" id="100371145"/>
<accession>A0ABM0GLB1</accession>
<dbReference type="Proteomes" id="UP000694865">
    <property type="component" value="Unplaced"/>
</dbReference>
<keyword evidence="6" id="KW-0636">Prenylation</keyword>
<keyword evidence="6" id="KW-0472">Membrane</keyword>
<comment type="function">
    <text evidence="6">Phosphorylase b kinase catalyzes the phosphorylation of serine in certain substrates, including troponin I.</text>
</comment>
<keyword evidence="6" id="KW-0449">Lipoprotein</keyword>
<dbReference type="RefSeq" id="XP_002732441.1">
    <property type="nucleotide sequence ID" value="XM_002732395.2"/>
</dbReference>
<dbReference type="InterPro" id="IPR008928">
    <property type="entry name" value="6-hairpin_glycosidase_sf"/>
</dbReference>
<keyword evidence="9" id="KW-1185">Reference proteome</keyword>
<comment type="pathway">
    <text evidence="1 6">Glycan biosynthesis; glycogen metabolism.</text>
</comment>
<dbReference type="PANTHER" id="PTHR10749:SF8">
    <property type="entry name" value="PHOSPHORYLASE B KINASE REGULATORY SUBUNIT BETA"/>
    <property type="match status" value="1"/>
</dbReference>
<sequence>MSDDMKDVAQEKYKVVSKKLDGYYKIVKQQILCYQSPITGLFPVDTSAINQEAKVRDSVYCAVALWSLALAYRRIDNDLGRTYELEQSAVKCMRGILFCYMRQADKVEKFKYEQVTHNALHAKYKMDGKLITEHDYEHLQIDATSLYLLYLAQMIQSGLQIIYTMDEVNYIQNVVYYLERAYRTPDYGIWEMGSKYNNGTVEMHASSIGMAKAALEAMSGFNLFGEHGAAWSTIYVDIDAHNRNRTTLETLLPRESSSKNTDAALITTLSFPAFAVSKEDVVKKTLDKLIRKLRGRYGFKRCLRDGYGTVLEDRNRKHYRPAEIKLFDGIESEWPIFFAYMVIDGVARGNKEQVDEYETLLRPLVKYSPEGPLLPKYYYVPKNHVEAEKKNPGSQEKDPSEEIYFNKIFLWGQAIYFISRLLVENLLNFQELDPLGRFKGTGMKKKQAGRYAMFKKPPKDLCIQVALIAESSRLQSMLATYGILSQTPVQCEPYEIWPPNELVRAFENLGVNTKLGLSGRPPRPIGSLGTSKLYRILGRTVVCYPIVFDLTDFYMAQDMSLLIDDIKSHLAFIRDAWTMHARPTFCVIIREDHISGSSPYEMLDLLASFKRGECNGIKVKIGRLQTMIDTSIIEPLEFINLEQERTRLNLQQPLFQRLEEVKVGHSPLKPVRSITSIVPSYLPEDQDYSIQEFENKSAYEILQKLNMHESMVWQSMLLGLVLMKEGAHYLTDGGTVGSRLEKLYRQAGVIKQWAIVRYCASLLNKVVDSLAPGITTMLVRGKLVTVGTFGHEEQVISTPLTPKEIAQMIYSRCSPYDLRECVLQQELIIDLAKLMQSNPDLFDGMLKIRVGWVIHAMKAELTINDPDSGMTIHDLSPTQVRDLLHSVLSSDSSDGDHCDRSWLQKRQMDGALNRNPPGFYDKVWEILERTVEGMVIAGYYLPQQPTISDMTKNELNFAKKVEEMLGRISQPEYRQMMVELLVVVATILYRNPELVFQDCVDMDQLLNDAFDDFQKELHDHEKQDDMTVFFDCPPFAKHGTASYMAKAVTHKLLDSAVQVDQSEACVIS</sequence>
<comment type="subcellular location">
    <subcellularLocation>
        <location evidence="6">Cell membrane</location>
        <topology evidence="6">Lipid-anchor</topology>
        <orientation evidence="6">Cytoplasmic side</orientation>
    </subcellularLocation>
</comment>
<dbReference type="InterPro" id="IPR012341">
    <property type="entry name" value="6hp_glycosidase-like_sf"/>
</dbReference>
<protein>
    <recommendedName>
        <fullName evidence="6">Phosphorylase b kinase regulatory subunit</fullName>
    </recommendedName>
</protein>
<reference evidence="10" key="1">
    <citation type="submission" date="2025-08" db="UniProtKB">
        <authorList>
            <consortium name="RefSeq"/>
        </authorList>
    </citation>
    <scope>IDENTIFICATION</scope>
    <source>
        <tissue evidence="10">Testes</tissue>
    </source>
</reference>
<dbReference type="Pfam" id="PF00723">
    <property type="entry name" value="Glyco_hydro_15"/>
    <property type="match status" value="1"/>
</dbReference>
<evidence type="ECO:0000256" key="5">
    <source>
        <dbReference type="ARBA" id="ARBA00023277"/>
    </source>
</evidence>